<evidence type="ECO:0000256" key="5">
    <source>
        <dbReference type="ARBA" id="ARBA00022989"/>
    </source>
</evidence>
<feature type="region of interest" description="Disordered" evidence="8">
    <location>
        <begin position="184"/>
        <end position="219"/>
    </location>
</feature>
<evidence type="ECO:0000259" key="10">
    <source>
        <dbReference type="Pfam" id="PF22599"/>
    </source>
</evidence>
<dbReference type="InterPro" id="IPR022813">
    <property type="entry name" value="SecD/SecF_arch_bac"/>
</dbReference>
<evidence type="ECO:0000256" key="6">
    <source>
        <dbReference type="ARBA" id="ARBA00023010"/>
    </source>
</evidence>
<evidence type="ECO:0000256" key="3">
    <source>
        <dbReference type="ARBA" id="ARBA00022692"/>
    </source>
</evidence>
<gene>
    <name evidence="11" type="ORF">QCN29_00490</name>
</gene>
<sequence length="339" mass="33732">MLHSRHAACVLVSLCAGAVALVGCSGPSGTPKGTSSGDAGRGAAADAAGAAGGSRSVVTFAARPPATADAVRKTVERLRQRADALGMAGVRVAAEGDSITVAGPSSDEERMKHLGDAGELHFRPVLAAAPGATLPAGRSAGRPAVPSASPSAVPSAVPNAGPSANTSEPGAALQAEFAALDCSGRTRTDAGRRDAGRRADSQEPITACGAAGETPGPPEKYLLGPAALDGSGISSAEAVLDAQFGGWIVQLDFNAEGTRKFADITGDLAVRTAPQNRFAIVLDGEVVSAPAVTQRLPGGKAQISGKFTRGSAEELAATLNSGSLPTELEITSLTQVTKP</sequence>
<dbReference type="Proteomes" id="UP001223144">
    <property type="component" value="Unassembled WGS sequence"/>
</dbReference>
<feature type="region of interest" description="Disordered" evidence="8">
    <location>
        <begin position="134"/>
        <end position="170"/>
    </location>
</feature>
<keyword evidence="6" id="KW-0811">Translocation</keyword>
<feature type="domain" description="SecDF P1 head subdomain" evidence="10">
    <location>
        <begin position="219"/>
        <end position="325"/>
    </location>
</feature>
<dbReference type="Gene3D" id="3.30.70.3220">
    <property type="match status" value="1"/>
</dbReference>
<accession>A0ABT6HG79</accession>
<reference evidence="11 12" key="1">
    <citation type="submission" date="2023-04" db="EMBL/GenBank/DDBJ databases">
        <title>Streptomyces chengmaiensis sp. nov. isolated from the stem of mangrove plant in Hainan.</title>
        <authorList>
            <person name="Huang X."/>
            <person name="Zhou S."/>
            <person name="Chu X."/>
            <person name="Xie Y."/>
            <person name="Lin Y."/>
        </authorList>
    </citation>
    <scope>NUCLEOTIDE SEQUENCE [LARGE SCALE GENOMIC DNA]</scope>
    <source>
        <strain evidence="11 12">HNM0663</strain>
    </source>
</reference>
<dbReference type="RefSeq" id="WP_279925422.1">
    <property type="nucleotide sequence ID" value="NZ_JARWBG010000001.1"/>
</dbReference>
<keyword evidence="3" id="KW-0812">Transmembrane</keyword>
<comment type="caution">
    <text evidence="11">The sequence shown here is derived from an EMBL/GenBank/DDBJ whole genome shotgun (WGS) entry which is preliminary data.</text>
</comment>
<evidence type="ECO:0000256" key="4">
    <source>
        <dbReference type="ARBA" id="ARBA00022927"/>
    </source>
</evidence>
<evidence type="ECO:0000313" key="11">
    <source>
        <dbReference type="EMBL" id="MDH2387287.1"/>
    </source>
</evidence>
<dbReference type="Gene3D" id="3.30.1360.200">
    <property type="match status" value="1"/>
</dbReference>
<dbReference type="PANTHER" id="PTHR30081:SF1">
    <property type="entry name" value="PROTEIN TRANSLOCASE SUBUNIT SECD"/>
    <property type="match status" value="1"/>
</dbReference>
<evidence type="ECO:0000256" key="2">
    <source>
        <dbReference type="ARBA" id="ARBA00022475"/>
    </source>
</evidence>
<keyword evidence="2" id="KW-1003">Cell membrane</keyword>
<keyword evidence="5" id="KW-1133">Transmembrane helix</keyword>
<keyword evidence="4" id="KW-0653">Protein transport</keyword>
<dbReference type="PANTHER" id="PTHR30081">
    <property type="entry name" value="PROTEIN-EXPORT MEMBRANE PROTEIN SEC"/>
    <property type="match status" value="1"/>
</dbReference>
<evidence type="ECO:0000256" key="9">
    <source>
        <dbReference type="SAM" id="SignalP"/>
    </source>
</evidence>
<evidence type="ECO:0000256" key="1">
    <source>
        <dbReference type="ARBA" id="ARBA00022448"/>
    </source>
</evidence>
<feature type="compositionally biased region" description="Low complexity" evidence="8">
    <location>
        <begin position="134"/>
        <end position="165"/>
    </location>
</feature>
<protein>
    <recommendedName>
        <fullName evidence="10">SecDF P1 head subdomain domain-containing protein</fullName>
    </recommendedName>
</protein>
<feature type="compositionally biased region" description="Basic and acidic residues" evidence="8">
    <location>
        <begin position="184"/>
        <end position="201"/>
    </location>
</feature>
<keyword evidence="1" id="KW-0813">Transport</keyword>
<evidence type="ECO:0000256" key="8">
    <source>
        <dbReference type="SAM" id="MobiDB-lite"/>
    </source>
</evidence>
<organism evidence="11 12">
    <name type="scientific">Streptomyces chengmaiensis</name>
    <dbReference type="NCBI Taxonomy" id="3040919"/>
    <lineage>
        <taxon>Bacteria</taxon>
        <taxon>Bacillati</taxon>
        <taxon>Actinomycetota</taxon>
        <taxon>Actinomycetes</taxon>
        <taxon>Kitasatosporales</taxon>
        <taxon>Streptomycetaceae</taxon>
        <taxon>Streptomyces</taxon>
    </lineage>
</organism>
<keyword evidence="7" id="KW-0472">Membrane</keyword>
<keyword evidence="12" id="KW-1185">Reference proteome</keyword>
<feature type="signal peptide" evidence="9">
    <location>
        <begin position="1"/>
        <end position="20"/>
    </location>
</feature>
<dbReference type="InterPro" id="IPR054384">
    <property type="entry name" value="SecDF_P1_head"/>
</dbReference>
<proteinExistence type="predicted"/>
<name>A0ABT6HG79_9ACTN</name>
<evidence type="ECO:0000313" key="12">
    <source>
        <dbReference type="Proteomes" id="UP001223144"/>
    </source>
</evidence>
<dbReference type="Pfam" id="PF22599">
    <property type="entry name" value="SecDF_P1_head"/>
    <property type="match status" value="1"/>
</dbReference>
<dbReference type="EMBL" id="JARWBG010000001">
    <property type="protein sequence ID" value="MDH2387287.1"/>
    <property type="molecule type" value="Genomic_DNA"/>
</dbReference>
<keyword evidence="9" id="KW-0732">Signal</keyword>
<dbReference type="PROSITE" id="PS51257">
    <property type="entry name" value="PROKAR_LIPOPROTEIN"/>
    <property type="match status" value="1"/>
</dbReference>
<feature type="chain" id="PRO_5046390406" description="SecDF P1 head subdomain domain-containing protein" evidence="9">
    <location>
        <begin position="21"/>
        <end position="339"/>
    </location>
</feature>
<evidence type="ECO:0000256" key="7">
    <source>
        <dbReference type="ARBA" id="ARBA00023136"/>
    </source>
</evidence>